<feature type="transmembrane region" description="Helical" evidence="2">
    <location>
        <begin position="25"/>
        <end position="43"/>
    </location>
</feature>
<evidence type="ECO:0000256" key="1">
    <source>
        <dbReference type="SAM" id="MobiDB-lite"/>
    </source>
</evidence>
<protein>
    <submittedName>
        <fullName evidence="3">Uncharacterized protein</fullName>
    </submittedName>
</protein>
<evidence type="ECO:0000313" key="3">
    <source>
        <dbReference type="EMBL" id="RXW23919.1"/>
    </source>
</evidence>
<keyword evidence="2" id="KW-0472">Membrane</keyword>
<organism evidence="3 4">
    <name type="scientific">Candolleomyces aberdarensis</name>
    <dbReference type="NCBI Taxonomy" id="2316362"/>
    <lineage>
        <taxon>Eukaryota</taxon>
        <taxon>Fungi</taxon>
        <taxon>Dikarya</taxon>
        <taxon>Basidiomycota</taxon>
        <taxon>Agaricomycotina</taxon>
        <taxon>Agaricomycetes</taxon>
        <taxon>Agaricomycetidae</taxon>
        <taxon>Agaricales</taxon>
        <taxon>Agaricineae</taxon>
        <taxon>Psathyrellaceae</taxon>
        <taxon>Candolleomyces</taxon>
    </lineage>
</organism>
<dbReference type="EMBL" id="SDEE01000029">
    <property type="protein sequence ID" value="RXW23919.1"/>
    <property type="molecule type" value="Genomic_DNA"/>
</dbReference>
<reference evidence="3 4" key="1">
    <citation type="submission" date="2019-01" db="EMBL/GenBank/DDBJ databases">
        <title>Draft genome sequence of Psathyrella aberdarensis IHI B618.</title>
        <authorList>
            <person name="Buettner E."/>
            <person name="Kellner H."/>
        </authorList>
    </citation>
    <scope>NUCLEOTIDE SEQUENCE [LARGE SCALE GENOMIC DNA]</scope>
    <source>
        <strain evidence="3 4">IHI B618</strain>
    </source>
</reference>
<feature type="transmembrane region" description="Helical" evidence="2">
    <location>
        <begin position="98"/>
        <end position="116"/>
    </location>
</feature>
<proteinExistence type="predicted"/>
<keyword evidence="2" id="KW-1133">Transmembrane helix</keyword>
<dbReference type="OrthoDB" id="3351993at2759"/>
<dbReference type="AlphaFoldDB" id="A0A4Q2DUK3"/>
<feature type="region of interest" description="Disordered" evidence="1">
    <location>
        <begin position="126"/>
        <end position="146"/>
    </location>
</feature>
<keyword evidence="4" id="KW-1185">Reference proteome</keyword>
<feature type="transmembrane region" description="Helical" evidence="2">
    <location>
        <begin position="159"/>
        <end position="178"/>
    </location>
</feature>
<accession>A0A4Q2DUK3</accession>
<dbReference type="Proteomes" id="UP000290288">
    <property type="component" value="Unassembled WGS sequence"/>
</dbReference>
<evidence type="ECO:0000256" key="2">
    <source>
        <dbReference type="SAM" id="Phobius"/>
    </source>
</evidence>
<sequence>MITATDGQNLGHCVSANPDISGVGIRLSIYGQVFFNVAFALISPPDATRSHPEHVILAASSRSLFLTGCALLICAFYQGSVQRLTVHHTLIVLNLNWIIYFSALLHIFTRLCQVIFRSSRIHRTPPRRLPSLGGSPAPSMGSPTEPAADVENLRSVWQFLLLPAIHLSALGSLGILLWTQVQSFGDQPECTPHTVLTVFGSSYSVLDETIRRGSMAIYWVVAIPLLNVLVTGVPVFMAVAVMALALWTAKRVTRRRLLSWDVFVRCSGITALSMLLVLFISNTELMIARGVHTSLVGAGEEQWTFGQTLALISCLVQMVEMVKALYTWRVDRGGGRLRR</sequence>
<feature type="transmembrane region" description="Helical" evidence="2">
    <location>
        <begin position="216"/>
        <end position="246"/>
    </location>
</feature>
<name>A0A4Q2DUK3_9AGAR</name>
<keyword evidence="2" id="KW-0812">Transmembrane</keyword>
<comment type="caution">
    <text evidence="3">The sequence shown here is derived from an EMBL/GenBank/DDBJ whole genome shotgun (WGS) entry which is preliminary data.</text>
</comment>
<feature type="transmembrane region" description="Helical" evidence="2">
    <location>
        <begin position="258"/>
        <end position="280"/>
    </location>
</feature>
<gene>
    <name evidence="3" type="ORF">EST38_g1932</name>
</gene>
<evidence type="ECO:0000313" key="4">
    <source>
        <dbReference type="Proteomes" id="UP000290288"/>
    </source>
</evidence>
<feature type="transmembrane region" description="Helical" evidence="2">
    <location>
        <begin position="55"/>
        <end position="78"/>
    </location>
</feature>